<dbReference type="Proteomes" id="UP000603715">
    <property type="component" value="Unassembled WGS sequence"/>
</dbReference>
<reference evidence="3" key="1">
    <citation type="submission" date="2021-11" db="EMBL/GenBank/DDBJ databases">
        <title>Description of novel Chryseobacterium species.</title>
        <authorList>
            <person name="Saticioglu I.B."/>
            <person name="Ay H."/>
            <person name="Altun S."/>
            <person name="Duman M."/>
        </authorList>
    </citation>
    <scope>NUCLEOTIDE SEQUENCE</scope>
    <source>
        <strain evidence="3">C-39</strain>
    </source>
</reference>
<evidence type="ECO:0000313" key="3">
    <source>
        <dbReference type="EMBL" id="MCC9032887.1"/>
    </source>
</evidence>
<keyword evidence="1" id="KW-1133">Transmembrane helix</keyword>
<dbReference type="Proteomes" id="UP001107960">
    <property type="component" value="Unassembled WGS sequence"/>
</dbReference>
<name>A0A9Q3YRK0_9FLAO</name>
<keyword evidence="4" id="KW-1185">Reference proteome</keyword>
<protein>
    <submittedName>
        <fullName evidence="3">Uncharacterized protein</fullName>
    </submittedName>
</protein>
<dbReference type="RefSeq" id="WP_191178519.1">
    <property type="nucleotide sequence ID" value="NZ_JACXXP010000003.1"/>
</dbReference>
<keyword evidence="1" id="KW-0812">Transmembrane</keyword>
<evidence type="ECO:0000313" key="4">
    <source>
        <dbReference type="Proteomes" id="UP000603715"/>
    </source>
</evidence>
<evidence type="ECO:0000313" key="5">
    <source>
        <dbReference type="Proteomes" id="UP001107960"/>
    </source>
</evidence>
<sequence>MNILKQKNGRNSKYFEIQEDGLFVKDNFAKEVQEYKVLFYEIQDEETVFRKHKDFALIIIVLSILFNGILLNIVINENFNFSYSVGFIVFVIIMIPVLVGVSFCNNEFRKENVKNLTAKRPIIFFYTEKDKEEVDMFIRNIKKKKKEFYLKEYYKVDNLIPTHIQISRIHWLYESKYISESDAKFIIDEIESKRIIEGL</sequence>
<feature type="transmembrane region" description="Helical" evidence="1">
    <location>
        <begin position="81"/>
        <end position="104"/>
    </location>
</feature>
<keyword evidence="1" id="KW-0472">Membrane</keyword>
<comment type="caution">
    <text evidence="3">The sequence shown here is derived from an EMBL/GenBank/DDBJ whole genome shotgun (WGS) entry which is preliminary data.</text>
</comment>
<evidence type="ECO:0000256" key="1">
    <source>
        <dbReference type="SAM" id="Phobius"/>
    </source>
</evidence>
<gene>
    <name evidence="2" type="ORF">IEW27_04880</name>
    <name evidence="3" type="ORF">LNP80_01280</name>
</gene>
<reference evidence="4" key="2">
    <citation type="submission" date="2023-07" db="EMBL/GenBank/DDBJ databases">
        <title>Description of novel Chryseobacterium sp. strain C-2.</title>
        <authorList>
            <person name="Saticioglu I.B."/>
        </authorList>
    </citation>
    <scope>NUCLEOTIDE SEQUENCE [LARGE SCALE GENOMIC DNA]</scope>
    <source>
        <strain evidence="4">C-2</strain>
    </source>
</reference>
<feature type="transmembrane region" description="Helical" evidence="1">
    <location>
        <begin position="55"/>
        <end position="75"/>
    </location>
</feature>
<dbReference type="EMBL" id="JACXXP010000003">
    <property type="protein sequence ID" value="MBD3903928.1"/>
    <property type="molecule type" value="Genomic_DNA"/>
</dbReference>
<proteinExistence type="predicted"/>
<dbReference type="EMBL" id="JAJJML010000001">
    <property type="protein sequence ID" value="MCC9032887.1"/>
    <property type="molecule type" value="Genomic_DNA"/>
</dbReference>
<organism evidence="3 5">
    <name type="scientific">Chryseobacterium muglaense</name>
    <dbReference type="NCBI Taxonomy" id="2893752"/>
    <lineage>
        <taxon>Bacteria</taxon>
        <taxon>Pseudomonadati</taxon>
        <taxon>Bacteroidota</taxon>
        <taxon>Flavobacteriia</taxon>
        <taxon>Flavobacteriales</taxon>
        <taxon>Weeksellaceae</taxon>
        <taxon>Chryseobacterium group</taxon>
        <taxon>Chryseobacterium</taxon>
    </lineage>
</organism>
<accession>A0A9Q3YRK0</accession>
<evidence type="ECO:0000313" key="2">
    <source>
        <dbReference type="EMBL" id="MBD3903928.1"/>
    </source>
</evidence>
<reference evidence="2" key="3">
    <citation type="submission" date="2024-05" db="EMBL/GenBank/DDBJ databases">
        <title>Description of novel Chryseobacterium sp. strain C-2.</title>
        <authorList>
            <person name="Saticioglu I.B."/>
        </authorList>
    </citation>
    <scope>NUCLEOTIDE SEQUENCE</scope>
    <source>
        <strain evidence="2">C-2</strain>
    </source>
</reference>
<dbReference type="AlphaFoldDB" id="A0A9Q3YRK0"/>